<dbReference type="AlphaFoldDB" id="A0A1I0P429"/>
<name>A0A1I0P429_9BACT</name>
<keyword evidence="3" id="KW-1185">Reference proteome</keyword>
<evidence type="ECO:0000313" key="2">
    <source>
        <dbReference type="EMBL" id="SEW09109.1"/>
    </source>
</evidence>
<dbReference type="RefSeq" id="WP_090258074.1">
    <property type="nucleotide sequence ID" value="NZ_FOIR01000001.1"/>
</dbReference>
<proteinExistence type="predicted"/>
<accession>A0A1I0P429</accession>
<organism evidence="2 3">
    <name type="scientific">Roseivirga pacifica</name>
    <dbReference type="NCBI Taxonomy" id="1267423"/>
    <lineage>
        <taxon>Bacteria</taxon>
        <taxon>Pseudomonadati</taxon>
        <taxon>Bacteroidota</taxon>
        <taxon>Cytophagia</taxon>
        <taxon>Cytophagales</taxon>
        <taxon>Roseivirgaceae</taxon>
        <taxon>Roseivirga</taxon>
    </lineage>
</organism>
<dbReference type="EMBL" id="FOIR01000001">
    <property type="protein sequence ID" value="SEW09109.1"/>
    <property type="molecule type" value="Genomic_DNA"/>
</dbReference>
<feature type="signal peptide" evidence="1">
    <location>
        <begin position="1"/>
        <end position="21"/>
    </location>
</feature>
<feature type="chain" id="PRO_5011726892" description="Outer membrane protein beta-barrel domain-containing protein" evidence="1">
    <location>
        <begin position="22"/>
        <end position="191"/>
    </location>
</feature>
<evidence type="ECO:0008006" key="4">
    <source>
        <dbReference type="Google" id="ProtNLM"/>
    </source>
</evidence>
<keyword evidence="1" id="KW-0732">Signal</keyword>
<reference evidence="3" key="1">
    <citation type="submission" date="2016-10" db="EMBL/GenBank/DDBJ databases">
        <authorList>
            <person name="Varghese N."/>
            <person name="Submissions S."/>
        </authorList>
    </citation>
    <scope>NUCLEOTIDE SEQUENCE [LARGE SCALE GENOMIC DNA]</scope>
    <source>
        <strain evidence="3">CGMCC 1.12402</strain>
    </source>
</reference>
<evidence type="ECO:0000313" key="3">
    <source>
        <dbReference type="Proteomes" id="UP000199437"/>
    </source>
</evidence>
<sequence>MKINKTILLLVLSVIPMLSQAQSEKSQELGLVFSGTSNFGLTYRFGIEQSLWRVELLQVTSLKRNLLSGAEIESTGFATTLGKEFRKPINDVLTFRYGLDLGFSYHSFENESDNNRYKTTSTDPFVQGVIGVNFKVSQQLLIGMEILPNIGYHVIKTEDEGDALPEPIYSETRIMSFQLNNLSRLSLVYQF</sequence>
<protein>
    <recommendedName>
        <fullName evidence="4">Outer membrane protein beta-barrel domain-containing protein</fullName>
    </recommendedName>
</protein>
<evidence type="ECO:0000256" key="1">
    <source>
        <dbReference type="SAM" id="SignalP"/>
    </source>
</evidence>
<dbReference type="Proteomes" id="UP000199437">
    <property type="component" value="Unassembled WGS sequence"/>
</dbReference>
<gene>
    <name evidence="2" type="ORF">SAMN05216290_1708</name>
</gene>
<dbReference type="GeneID" id="99986430"/>
<dbReference type="STRING" id="1267423.SAMN05216290_1708"/>
<dbReference type="OrthoDB" id="1122795at2"/>